<accession>A0A8R1EIW1</accession>
<evidence type="ECO:0000313" key="3">
    <source>
        <dbReference type="EnsemblMetazoa" id="CJA37417.1"/>
    </source>
</evidence>
<dbReference type="Proteomes" id="UP000005237">
    <property type="component" value="Unassembled WGS sequence"/>
</dbReference>
<reference evidence="3" key="2">
    <citation type="submission" date="2022-06" db="UniProtKB">
        <authorList>
            <consortium name="EnsemblMetazoa"/>
        </authorList>
    </citation>
    <scope>IDENTIFICATION</scope>
    <source>
        <strain evidence="3">DF5081</strain>
    </source>
</reference>
<dbReference type="AlphaFoldDB" id="A0A8R1EIW1"/>
<dbReference type="EnsemblMetazoa" id="CJA37417.1">
    <property type="protein sequence ID" value="CJA37417.1"/>
    <property type="gene ID" value="WBGene00213264"/>
</dbReference>
<organism evidence="3 4">
    <name type="scientific">Caenorhabditis japonica</name>
    <dbReference type="NCBI Taxonomy" id="281687"/>
    <lineage>
        <taxon>Eukaryota</taxon>
        <taxon>Metazoa</taxon>
        <taxon>Ecdysozoa</taxon>
        <taxon>Nematoda</taxon>
        <taxon>Chromadorea</taxon>
        <taxon>Rhabditida</taxon>
        <taxon>Rhabditina</taxon>
        <taxon>Rhabditomorpha</taxon>
        <taxon>Rhabditoidea</taxon>
        <taxon>Rhabditidae</taxon>
        <taxon>Peloderinae</taxon>
        <taxon>Caenorhabditis</taxon>
    </lineage>
</organism>
<protein>
    <submittedName>
        <fullName evidence="3">Uncharacterized protein</fullName>
    </submittedName>
</protein>
<evidence type="ECO:0000313" key="4">
    <source>
        <dbReference type="Proteomes" id="UP000005237"/>
    </source>
</evidence>
<sequence>MSELMGARLAVISEKMVKLNTKFDLLHKNNQELMDKIREKLDEIDVQAMEANREFDEIRRKVSTAKRHRRGRGLVRSIAHRIQHQANALLVFLGLQQKAKKSEENSAKRSLELTKTYRSENALNTHLPSSSKSPVNSKMAGPTIKLSPIKNNIKKTQ</sequence>
<name>A0A8R1EIW1_CAEJA</name>
<feature type="coiled-coil region" evidence="1">
    <location>
        <begin position="34"/>
        <end position="68"/>
    </location>
</feature>
<evidence type="ECO:0000256" key="2">
    <source>
        <dbReference type="SAM" id="MobiDB-lite"/>
    </source>
</evidence>
<feature type="compositionally biased region" description="Polar residues" evidence="2">
    <location>
        <begin position="119"/>
        <end position="136"/>
    </location>
</feature>
<feature type="region of interest" description="Disordered" evidence="2">
    <location>
        <begin position="117"/>
        <end position="157"/>
    </location>
</feature>
<evidence type="ECO:0000256" key="1">
    <source>
        <dbReference type="SAM" id="Coils"/>
    </source>
</evidence>
<keyword evidence="4" id="KW-1185">Reference proteome</keyword>
<reference evidence="4" key="1">
    <citation type="submission" date="2010-08" db="EMBL/GenBank/DDBJ databases">
        <authorList>
            <consortium name="Caenorhabditis japonica Sequencing Consortium"/>
            <person name="Wilson R.K."/>
        </authorList>
    </citation>
    <scope>NUCLEOTIDE SEQUENCE [LARGE SCALE GENOMIC DNA]</scope>
    <source>
        <strain evidence="4">DF5081</strain>
    </source>
</reference>
<keyword evidence="1" id="KW-0175">Coiled coil</keyword>
<proteinExistence type="predicted"/>